<name>A0A0L9UDR5_PHAAN</name>
<dbReference type="AlphaFoldDB" id="A0A0L9UDR5"/>
<evidence type="ECO:0000313" key="3">
    <source>
        <dbReference type="Proteomes" id="UP000053144"/>
    </source>
</evidence>
<dbReference type="EMBL" id="CM003374">
    <property type="protein sequence ID" value="KOM40856.1"/>
    <property type="molecule type" value="Genomic_DNA"/>
</dbReference>
<reference evidence="3" key="1">
    <citation type="journal article" date="2015" name="Proc. Natl. Acad. Sci. U.S.A.">
        <title>Genome sequencing of adzuki bean (Vigna angularis) provides insight into high starch and low fat accumulation and domestication.</title>
        <authorList>
            <person name="Yang K."/>
            <person name="Tian Z."/>
            <person name="Chen C."/>
            <person name="Luo L."/>
            <person name="Zhao B."/>
            <person name="Wang Z."/>
            <person name="Yu L."/>
            <person name="Li Y."/>
            <person name="Sun Y."/>
            <person name="Li W."/>
            <person name="Chen Y."/>
            <person name="Li Y."/>
            <person name="Zhang Y."/>
            <person name="Ai D."/>
            <person name="Zhao J."/>
            <person name="Shang C."/>
            <person name="Ma Y."/>
            <person name="Wu B."/>
            <person name="Wang M."/>
            <person name="Gao L."/>
            <person name="Sun D."/>
            <person name="Zhang P."/>
            <person name="Guo F."/>
            <person name="Wang W."/>
            <person name="Li Y."/>
            <person name="Wang J."/>
            <person name="Varshney R.K."/>
            <person name="Wang J."/>
            <person name="Ling H.Q."/>
            <person name="Wan P."/>
        </authorList>
    </citation>
    <scope>NUCLEOTIDE SEQUENCE</scope>
    <source>
        <strain evidence="3">cv. Jingnong 6</strain>
    </source>
</reference>
<organism evidence="2 3">
    <name type="scientific">Phaseolus angularis</name>
    <name type="common">Azuki bean</name>
    <name type="synonym">Vigna angularis</name>
    <dbReference type="NCBI Taxonomy" id="3914"/>
    <lineage>
        <taxon>Eukaryota</taxon>
        <taxon>Viridiplantae</taxon>
        <taxon>Streptophyta</taxon>
        <taxon>Embryophyta</taxon>
        <taxon>Tracheophyta</taxon>
        <taxon>Spermatophyta</taxon>
        <taxon>Magnoliopsida</taxon>
        <taxon>eudicotyledons</taxon>
        <taxon>Gunneridae</taxon>
        <taxon>Pentapetalae</taxon>
        <taxon>rosids</taxon>
        <taxon>fabids</taxon>
        <taxon>Fabales</taxon>
        <taxon>Fabaceae</taxon>
        <taxon>Papilionoideae</taxon>
        <taxon>50 kb inversion clade</taxon>
        <taxon>NPAAA clade</taxon>
        <taxon>indigoferoid/millettioid clade</taxon>
        <taxon>Phaseoleae</taxon>
        <taxon>Vigna</taxon>
    </lineage>
</organism>
<feature type="compositionally biased region" description="Basic and acidic residues" evidence="1">
    <location>
        <begin position="27"/>
        <end position="39"/>
    </location>
</feature>
<sequence length="74" mass="8447">MNWLRRGALFALSGMASSSGKRMKTLGSERKDKEPDRSYSNKFLSCKHEHHFNVVQDRRLLMETKAGLIPDLAP</sequence>
<protein>
    <submittedName>
        <fullName evidence="2">Uncharacterized protein</fullName>
    </submittedName>
</protein>
<gene>
    <name evidence="2" type="ORF">LR48_Vigan04g105400</name>
</gene>
<accession>A0A0L9UDR5</accession>
<feature type="region of interest" description="Disordered" evidence="1">
    <location>
        <begin position="16"/>
        <end position="40"/>
    </location>
</feature>
<evidence type="ECO:0000256" key="1">
    <source>
        <dbReference type="SAM" id="MobiDB-lite"/>
    </source>
</evidence>
<evidence type="ECO:0000313" key="2">
    <source>
        <dbReference type="EMBL" id="KOM40856.1"/>
    </source>
</evidence>
<dbReference type="Proteomes" id="UP000053144">
    <property type="component" value="Chromosome 4"/>
</dbReference>
<proteinExistence type="predicted"/>
<dbReference type="Gramene" id="KOM40856">
    <property type="protein sequence ID" value="KOM40856"/>
    <property type="gene ID" value="LR48_Vigan04g105400"/>
</dbReference>